<reference evidence="2 3" key="1">
    <citation type="journal article" date="2024" name="J Genomics">
        <title>Draft genome sequencing and assembly of Favolaschia claudopus CIRM-BRFM 2984 isolated from oak limbs.</title>
        <authorList>
            <person name="Navarro D."/>
            <person name="Drula E."/>
            <person name="Chaduli D."/>
            <person name="Cazenave R."/>
            <person name="Ahrendt S."/>
            <person name="Wang J."/>
            <person name="Lipzen A."/>
            <person name="Daum C."/>
            <person name="Barry K."/>
            <person name="Grigoriev I.V."/>
            <person name="Favel A."/>
            <person name="Rosso M.N."/>
            <person name="Martin F."/>
        </authorList>
    </citation>
    <scope>NUCLEOTIDE SEQUENCE [LARGE SCALE GENOMIC DNA]</scope>
    <source>
        <strain evidence="2 3">CIRM-BRFM 2984</strain>
    </source>
</reference>
<gene>
    <name evidence="2" type="ORF">R3P38DRAFT_3530655</name>
</gene>
<feature type="region of interest" description="Disordered" evidence="1">
    <location>
        <begin position="1373"/>
        <end position="1396"/>
    </location>
</feature>
<feature type="compositionally biased region" description="Basic and acidic residues" evidence="1">
    <location>
        <begin position="760"/>
        <end position="775"/>
    </location>
</feature>
<feature type="compositionally biased region" description="Polar residues" evidence="1">
    <location>
        <begin position="376"/>
        <end position="394"/>
    </location>
</feature>
<feature type="compositionally biased region" description="Basic and acidic residues" evidence="1">
    <location>
        <begin position="501"/>
        <end position="515"/>
    </location>
</feature>
<feature type="compositionally biased region" description="Low complexity" evidence="1">
    <location>
        <begin position="851"/>
        <end position="874"/>
    </location>
</feature>
<proteinExistence type="predicted"/>
<dbReference type="EMBL" id="JAWWNJ010000032">
    <property type="protein sequence ID" value="KAK7026389.1"/>
    <property type="molecule type" value="Genomic_DNA"/>
</dbReference>
<protein>
    <submittedName>
        <fullName evidence="2">Uncharacterized protein</fullName>
    </submittedName>
</protein>
<feature type="compositionally biased region" description="Polar residues" evidence="1">
    <location>
        <begin position="531"/>
        <end position="551"/>
    </location>
</feature>
<dbReference type="Proteomes" id="UP001362999">
    <property type="component" value="Unassembled WGS sequence"/>
</dbReference>
<feature type="compositionally biased region" description="Gly residues" evidence="1">
    <location>
        <begin position="1578"/>
        <end position="1612"/>
    </location>
</feature>
<feature type="compositionally biased region" description="Basic and acidic residues" evidence="1">
    <location>
        <begin position="292"/>
        <end position="302"/>
    </location>
</feature>
<feature type="compositionally biased region" description="Polar residues" evidence="1">
    <location>
        <begin position="1658"/>
        <end position="1681"/>
    </location>
</feature>
<feature type="compositionally biased region" description="Basic and acidic residues" evidence="1">
    <location>
        <begin position="1350"/>
        <end position="1361"/>
    </location>
</feature>
<feature type="compositionally biased region" description="Acidic residues" evidence="1">
    <location>
        <begin position="1381"/>
        <end position="1394"/>
    </location>
</feature>
<feature type="compositionally biased region" description="Low complexity" evidence="1">
    <location>
        <begin position="597"/>
        <end position="608"/>
    </location>
</feature>
<keyword evidence="3" id="KW-1185">Reference proteome</keyword>
<name>A0AAW0BJX7_9AGAR</name>
<organism evidence="2 3">
    <name type="scientific">Favolaschia claudopus</name>
    <dbReference type="NCBI Taxonomy" id="2862362"/>
    <lineage>
        <taxon>Eukaryota</taxon>
        <taxon>Fungi</taxon>
        <taxon>Dikarya</taxon>
        <taxon>Basidiomycota</taxon>
        <taxon>Agaricomycotina</taxon>
        <taxon>Agaricomycetes</taxon>
        <taxon>Agaricomycetidae</taxon>
        <taxon>Agaricales</taxon>
        <taxon>Marasmiineae</taxon>
        <taxon>Mycenaceae</taxon>
        <taxon>Favolaschia</taxon>
    </lineage>
</organism>
<feature type="region of interest" description="Disordered" evidence="1">
    <location>
        <begin position="1337"/>
        <end position="1361"/>
    </location>
</feature>
<sequence>MPRLANLFTRSKPDLHPTSSSSASSQQSHSPSSHSHLSPTPAYLQYASSSQLAPAPSSSTASSPTTSTAEGYVSLSSSTPLPAIPSSPNGKDKERARGGLGGLFGGRKKSRNEVRVGPGGGGVSSSSQAFSRDGESFYGDDGSELGEGELRPGYAYMGRLSTSSELTPRSASYASQMQMSGAGGGGGGSSLRVPAFQLGLGSTPSTRSLPPPQTQTSASFGGGNSGGGGAGSGNSSAVHLHLHSPLSSEVVGGGSESPTSAKTSKSAGVKSGRRFVFWGRGGGGASGGANVDGKEKDRENGKEGGGGGGGSGGGGDEFNLRAFRHVGPEVSSSASPSRSNTPHSQANPNNKSKATNKTKANDSRSNAPPPPPAKLTASNLSTLDSPSLSSQTELSAPRRPRPMRERGGSDASNGSSRISVAAFREAVARREGGERSGNNTPTGWRSPSPGPASGMERGTGMYAVGGGNRSQGSNLHLDKGGRHRREGQAGWGSSEDDGDSEGGRDRDGRKGEGRGRGGARSEGGHAAYGRSASSLGVYQAQQGKTGASTTVKAAGGAMIAKRRLSQNHLPALQIPSTASTTSPSSAPAPASRPQPRPQQKQKPPAASALDTSESEPSEDEEEDEDSDNAPLATLVAPRRPGSAMSNLTAGSAGGSRTNLASTSQTNLASPLSHTNLSSPLATARMGMGMHRRNDSGGGSSVASSSRTTGMQKTKPLIDIAALTAAKPVSASGKEKEMGKGSGNEDGFTGGGMLAATLKGRQQEKKGSQESEKEKPSPVLTSRSPPVRSLTADMDAKGKGMKTGLVHFPSPPSSPVREVPPVLGSASASMSFVSLAPSPSPVRKDTGGSGTSLGVSSTSAGASASPSPSPVAGNAGKRDVLSERLRAVAGKSGEKAGIVHPVKSTPSPVSVEVKKKTPLTTTTTTFTSTTTTTTTFQPTPNPPPPAFSSIAARKAFHRRSSSDIISAAPRRTWADDAADKDDTYRDSVLGRDLAAMLGGGIALVSRNGDDITPEKEEGAGVFEVKAPTKEDETEMEKDAFVAPIVIKQRSPTPGFSVTSRAAHVQNRSLGAAVELGSSSSSGALGPQTRQRSSTLIPASSSVGSMFGRLGTSEVSTTSSSSASAAASTTPSTTSSSTNPTSGSEARVGAAARPSVAAQAIQPRQRSSTMMPLGQQQSQQKSTTTSPAAAASPAPRSSTLPPPAPAPSTSSSLASSRANLTNAASPPVRNTASSTISSSMLAANVNPNAIPPRRPFATPRRNSPASSTGDSSSGPAPMTPKDGSDMGGSSGASTRDEEKEQWSGGVSGLMPRRVGVVAAHQKRRSVSFDFEEGAGKAKAKAVAKPVETPMQEEERRRERRRSEAKAAIELGNVINGRGPTVKDEDDEGGVDSDDDVPINQARMNPMMGQMSMGMGGNMPMNMMGMNMPMNLPMNMPMGMQMPMGMNMNMPMGFGSPPTAGSPGAGWGAGGAGGLSPQQFMVPPPADPSFYAAHQQAMMFAKQAYQMAVAQQAMAAAGEEWERGSSVGGGRGSVYGGGGGGSVYGGGGGGSVYGGSVYGGGMGGWTPGGSTLFPPGPRSMFGGGGGGARSEYGGGGGGGARSDYGGGGGGGGGGNWSSSRSVYGESFGPSTERYARSSSSGNLSKMAGQSGRDSGYFPPVASSSGGRPSGTQMQPRQRTASQPASPARNPGAARKPPAPSSWKPTP</sequence>
<feature type="compositionally biased region" description="Polar residues" evidence="1">
    <location>
        <begin position="160"/>
        <end position="173"/>
    </location>
</feature>
<evidence type="ECO:0000313" key="3">
    <source>
        <dbReference type="Proteomes" id="UP001362999"/>
    </source>
</evidence>
<accession>A0AAW0BJX7</accession>
<feature type="compositionally biased region" description="Polar residues" evidence="1">
    <location>
        <begin position="1226"/>
        <end position="1245"/>
    </location>
</feature>
<evidence type="ECO:0000313" key="2">
    <source>
        <dbReference type="EMBL" id="KAK7026389.1"/>
    </source>
</evidence>
<feature type="compositionally biased region" description="Low complexity" evidence="1">
    <location>
        <begin position="16"/>
        <end position="69"/>
    </location>
</feature>
<feature type="compositionally biased region" description="Low complexity" evidence="1">
    <location>
        <begin position="1205"/>
        <end position="1223"/>
    </location>
</feature>
<feature type="compositionally biased region" description="Polar residues" evidence="1">
    <location>
        <begin position="643"/>
        <end position="680"/>
    </location>
</feature>
<comment type="caution">
    <text evidence="2">The sequence shown here is derived from an EMBL/GenBank/DDBJ whole genome shotgun (WGS) entry which is preliminary data.</text>
</comment>
<feature type="compositionally biased region" description="Low complexity" evidence="1">
    <location>
        <begin position="1180"/>
        <end position="1197"/>
    </location>
</feature>
<feature type="compositionally biased region" description="Acidic residues" evidence="1">
    <location>
        <begin position="612"/>
        <end position="627"/>
    </location>
</feature>
<feature type="compositionally biased region" description="Polar residues" evidence="1">
    <location>
        <begin position="1160"/>
        <end position="1179"/>
    </location>
</feature>
<feature type="compositionally biased region" description="Gly residues" evidence="1">
    <location>
        <begin position="739"/>
        <end position="752"/>
    </location>
</feature>
<feature type="compositionally biased region" description="Low complexity" evidence="1">
    <location>
        <begin position="1261"/>
        <end position="1274"/>
    </location>
</feature>
<feature type="compositionally biased region" description="Low complexity" evidence="1">
    <location>
        <begin position="328"/>
        <end position="358"/>
    </location>
</feature>
<feature type="compositionally biased region" description="Low complexity" evidence="1">
    <location>
        <begin position="917"/>
        <end position="937"/>
    </location>
</feature>
<feature type="compositionally biased region" description="Gly residues" evidence="1">
    <location>
        <begin position="303"/>
        <end position="316"/>
    </location>
</feature>
<evidence type="ECO:0000256" key="1">
    <source>
        <dbReference type="SAM" id="MobiDB-lite"/>
    </source>
</evidence>
<feature type="region of interest" description="Disordered" evidence="1">
    <location>
        <begin position="1"/>
        <end position="946"/>
    </location>
</feature>
<feature type="compositionally biased region" description="Low complexity" evidence="1">
    <location>
        <begin position="1109"/>
        <end position="1144"/>
    </location>
</feature>
<feature type="compositionally biased region" description="Polar residues" evidence="1">
    <location>
        <begin position="1086"/>
        <end position="1102"/>
    </location>
</feature>
<feature type="region of interest" description="Disordered" evidence="1">
    <location>
        <begin position="1076"/>
        <end position="1306"/>
    </location>
</feature>
<feature type="region of interest" description="Disordered" evidence="1">
    <location>
        <begin position="1566"/>
        <end position="1703"/>
    </location>
</feature>
<feature type="compositionally biased region" description="Basic and acidic residues" evidence="1">
    <location>
        <begin position="875"/>
        <end position="885"/>
    </location>
</feature>
<feature type="compositionally biased region" description="Low complexity" evidence="1">
    <location>
        <begin position="575"/>
        <end position="589"/>
    </location>
</feature>
<feature type="compositionally biased region" description="Gly residues" evidence="1">
    <location>
        <begin position="220"/>
        <end position="232"/>
    </location>
</feature>